<dbReference type="InParanoid" id="T1EYQ9"/>
<dbReference type="EnsemblMetazoa" id="HelroT166915">
    <property type="protein sequence ID" value="HelroP166915"/>
    <property type="gene ID" value="HelroG166915"/>
</dbReference>
<dbReference type="CTD" id="20201709"/>
<organism evidence="4 5">
    <name type="scientific">Helobdella robusta</name>
    <name type="common">Californian leech</name>
    <dbReference type="NCBI Taxonomy" id="6412"/>
    <lineage>
        <taxon>Eukaryota</taxon>
        <taxon>Metazoa</taxon>
        <taxon>Spiralia</taxon>
        <taxon>Lophotrochozoa</taxon>
        <taxon>Annelida</taxon>
        <taxon>Clitellata</taxon>
        <taxon>Hirudinea</taxon>
        <taxon>Rhynchobdellida</taxon>
        <taxon>Glossiphoniidae</taxon>
        <taxon>Helobdella</taxon>
    </lineage>
</organism>
<dbReference type="Pfam" id="PF00041">
    <property type="entry name" value="fn3"/>
    <property type="match status" value="1"/>
</dbReference>
<keyword evidence="5" id="KW-1185">Reference proteome</keyword>
<feature type="domain" description="Fibronectin type-III" evidence="2">
    <location>
        <begin position="75"/>
        <end position="173"/>
    </location>
</feature>
<evidence type="ECO:0000313" key="5">
    <source>
        <dbReference type="Proteomes" id="UP000015101"/>
    </source>
</evidence>
<dbReference type="GeneID" id="20201709"/>
<dbReference type="SUPFAM" id="SSF49265">
    <property type="entry name" value="Fibronectin type III"/>
    <property type="match status" value="2"/>
</dbReference>
<dbReference type="FunFam" id="2.60.40.10:FF:000999">
    <property type="entry name" value="Uncharacterized protein, isoform D"/>
    <property type="match status" value="1"/>
</dbReference>
<evidence type="ECO:0000313" key="3">
    <source>
        <dbReference type="EMBL" id="ESO11844.1"/>
    </source>
</evidence>
<reference evidence="5" key="1">
    <citation type="submission" date="2012-12" db="EMBL/GenBank/DDBJ databases">
        <authorList>
            <person name="Hellsten U."/>
            <person name="Grimwood J."/>
            <person name="Chapman J.A."/>
            <person name="Shapiro H."/>
            <person name="Aerts A."/>
            <person name="Otillar R.P."/>
            <person name="Terry A.Y."/>
            <person name="Boore J.L."/>
            <person name="Simakov O."/>
            <person name="Marletaz F."/>
            <person name="Cho S.-J."/>
            <person name="Edsinger-Gonzales E."/>
            <person name="Havlak P."/>
            <person name="Kuo D.-H."/>
            <person name="Larsson T."/>
            <person name="Lv J."/>
            <person name="Arendt D."/>
            <person name="Savage R."/>
            <person name="Osoegawa K."/>
            <person name="de Jong P."/>
            <person name="Lindberg D.R."/>
            <person name="Seaver E.C."/>
            <person name="Weisblat D.A."/>
            <person name="Putnam N.H."/>
            <person name="Grigoriev I.V."/>
            <person name="Rokhsar D.S."/>
        </authorList>
    </citation>
    <scope>NUCLEOTIDE SEQUENCE</scope>
</reference>
<evidence type="ECO:0000313" key="4">
    <source>
        <dbReference type="EnsemblMetazoa" id="HelroP166915"/>
    </source>
</evidence>
<dbReference type="SMART" id="SM00060">
    <property type="entry name" value="FN3"/>
    <property type="match status" value="2"/>
</dbReference>
<evidence type="ECO:0000259" key="2">
    <source>
        <dbReference type="PROSITE" id="PS50853"/>
    </source>
</evidence>
<dbReference type="CDD" id="cd00063">
    <property type="entry name" value="FN3"/>
    <property type="match status" value="2"/>
</dbReference>
<dbReference type="EMBL" id="AMQM01002596">
    <property type="status" value="NOT_ANNOTATED_CDS"/>
    <property type="molecule type" value="Genomic_DNA"/>
</dbReference>
<dbReference type="EMBL" id="KB095812">
    <property type="protein sequence ID" value="ESO11844.1"/>
    <property type="molecule type" value="Genomic_DNA"/>
</dbReference>
<evidence type="ECO:0000256" key="1">
    <source>
        <dbReference type="ARBA" id="ARBA00023319"/>
    </source>
</evidence>
<gene>
    <name evidence="4" type="primary">20201709</name>
    <name evidence="3" type="ORF">HELRODRAFT_166915</name>
</gene>
<dbReference type="RefSeq" id="XP_009010332.1">
    <property type="nucleotide sequence ID" value="XM_009012084.1"/>
</dbReference>
<dbReference type="STRING" id="6412.T1EYQ9"/>
<reference evidence="3 5" key="2">
    <citation type="journal article" date="2013" name="Nature">
        <title>Insights into bilaterian evolution from three spiralian genomes.</title>
        <authorList>
            <person name="Simakov O."/>
            <person name="Marletaz F."/>
            <person name="Cho S.J."/>
            <person name="Edsinger-Gonzales E."/>
            <person name="Havlak P."/>
            <person name="Hellsten U."/>
            <person name="Kuo D.H."/>
            <person name="Larsson T."/>
            <person name="Lv J."/>
            <person name="Arendt D."/>
            <person name="Savage R."/>
            <person name="Osoegawa K."/>
            <person name="de Jong P."/>
            <person name="Grimwood J."/>
            <person name="Chapman J.A."/>
            <person name="Shapiro H."/>
            <person name="Aerts A."/>
            <person name="Otillar R.P."/>
            <person name="Terry A.Y."/>
            <person name="Boore J.L."/>
            <person name="Grigoriev I.V."/>
            <person name="Lindberg D.R."/>
            <person name="Seaver E.C."/>
            <person name="Weisblat D.A."/>
            <person name="Putnam N.H."/>
            <person name="Rokhsar D.S."/>
        </authorList>
    </citation>
    <scope>NUCLEOTIDE SEQUENCE</scope>
</reference>
<dbReference type="Gene3D" id="2.60.40.10">
    <property type="entry name" value="Immunoglobulins"/>
    <property type="match status" value="2"/>
</dbReference>
<dbReference type="AlphaFoldDB" id="T1EYQ9"/>
<dbReference type="PANTHER" id="PTHR14340">
    <property type="entry name" value="MICROFIBRIL-ASSOCIATED GLYCOPROTEIN 3"/>
    <property type="match status" value="1"/>
</dbReference>
<keyword evidence="1" id="KW-0393">Immunoglobulin domain</keyword>
<sequence>MGSFSDWIQIHKNISGTSFVIKEFDREKDSLYRIKAENNFGISDPSMCVTFYGEPSSQNDQIFQKKLDPRNDKLPPKTPRDKPMIKDFENKLEISWHASEFSENAISTDVYYVVERRCPPSRNWIEIANDIKDTKYIMNEYRSEKDYMFRIRAGNEFGVSDPTLAASVFAKLDLSSLKKSSSTSHDFNEFKSKVKPRTIWDRPDIEAVKPDSFVLKWKASSVPQYAVQTDIWYVVEQRCLPTADWTTIASDLKDTHFKVTKFSPLKDYYFRVRAVNEFGMAEPSMPVMYKKNERVIPEIIGVTDEVQYGVEGRPSNITFKVRGYPEPSATWYFNNIRPFLTFEMASTLERYIASSRLDYSNSLRT</sequence>
<dbReference type="eggNOG" id="KOG0613">
    <property type="taxonomic scope" value="Eukaryota"/>
</dbReference>
<dbReference type="OrthoDB" id="2570713at2759"/>
<protein>
    <recommendedName>
        <fullName evidence="2">Fibronectin type-III domain-containing protein</fullName>
    </recommendedName>
</protein>
<name>T1EYQ9_HELRO</name>
<dbReference type="InterPro" id="IPR003961">
    <property type="entry name" value="FN3_dom"/>
</dbReference>
<feature type="domain" description="Fibronectin type-III" evidence="2">
    <location>
        <begin position="195"/>
        <end position="294"/>
    </location>
</feature>
<dbReference type="HOGENOM" id="CLU_759254_0_0_1"/>
<dbReference type="Proteomes" id="UP000015101">
    <property type="component" value="Unassembled WGS sequence"/>
</dbReference>
<dbReference type="InterPro" id="IPR013783">
    <property type="entry name" value="Ig-like_fold"/>
</dbReference>
<accession>T1EYQ9</accession>
<dbReference type="KEGG" id="hro:HELRODRAFT_166915"/>
<dbReference type="PANTHER" id="PTHR14340:SF9">
    <property type="entry name" value="FIBRONECTIN TYPE-III DOMAIN-CONTAINING PROTEIN"/>
    <property type="match status" value="1"/>
</dbReference>
<dbReference type="InterPro" id="IPR036116">
    <property type="entry name" value="FN3_sf"/>
</dbReference>
<proteinExistence type="predicted"/>
<reference evidence="4" key="3">
    <citation type="submission" date="2015-06" db="UniProtKB">
        <authorList>
            <consortium name="EnsemblMetazoa"/>
        </authorList>
    </citation>
    <scope>IDENTIFICATION</scope>
</reference>
<dbReference type="PROSITE" id="PS50853">
    <property type="entry name" value="FN3"/>
    <property type="match status" value="2"/>
</dbReference>